<protein>
    <submittedName>
        <fullName evidence="3">Polyisoprenoid-binding protein</fullName>
    </submittedName>
</protein>
<accession>A0A098S0R9</accession>
<reference evidence="3 4" key="1">
    <citation type="journal article" date="2014" name="Int. J. Syst. Evol. Microbiol.">
        <title>Phaeodactylibacter xiamenensis gen. nov., sp. nov., a member of the family Saprospiraceae isolated from the marine alga Phaeodactylum tricornutum.</title>
        <authorList>
            <person name="Chen Z.Jr."/>
            <person name="Lei X."/>
            <person name="Lai Q."/>
            <person name="Li Y."/>
            <person name="Zhang B."/>
            <person name="Zhang J."/>
            <person name="Zhang H."/>
            <person name="Yang L."/>
            <person name="Zheng W."/>
            <person name="Tian Y."/>
            <person name="Yu Z."/>
            <person name="Xu H.Jr."/>
            <person name="Zheng T."/>
        </authorList>
    </citation>
    <scope>NUCLEOTIDE SEQUENCE [LARGE SCALE GENOMIC DNA]</scope>
    <source>
        <strain evidence="3 4">KD52</strain>
    </source>
</reference>
<feature type="chain" id="PRO_5001939665" evidence="1">
    <location>
        <begin position="20"/>
        <end position="184"/>
    </location>
</feature>
<feature type="signal peptide" evidence="1">
    <location>
        <begin position="1"/>
        <end position="19"/>
    </location>
</feature>
<sequence>MKKITIVVACLLMAGTAMQAQKYFTRDGNVAFFSSTPIENIEAHNSKATSVLDAESGRMEFAILIKAFQFEKALMQEHFNENYMESSTYPKATFKGAVKDWSKVNLSKDGEYPVTVAGDMTIHGVTQTVEAPGVITVKGDAISAASEFPIAVADYDIEIPAVVRDNIAKEVKVTVAIDYQPLSR</sequence>
<feature type="domain" description="Lipid/polyisoprenoid-binding YceI-like" evidence="2">
    <location>
        <begin position="23"/>
        <end position="180"/>
    </location>
</feature>
<evidence type="ECO:0000259" key="2">
    <source>
        <dbReference type="SMART" id="SM00867"/>
    </source>
</evidence>
<keyword evidence="1" id="KW-0732">Signal</keyword>
<dbReference type="AlphaFoldDB" id="A0A098S0R9"/>
<dbReference type="OrthoDB" id="116832at2"/>
<dbReference type="STRING" id="1524460.IX84_24040"/>
<name>A0A098S0R9_9BACT</name>
<comment type="caution">
    <text evidence="3">The sequence shown here is derived from an EMBL/GenBank/DDBJ whole genome shotgun (WGS) entry which is preliminary data.</text>
</comment>
<gene>
    <name evidence="3" type="ORF">IX84_24040</name>
</gene>
<keyword evidence="4" id="KW-1185">Reference proteome</keyword>
<evidence type="ECO:0000313" key="4">
    <source>
        <dbReference type="Proteomes" id="UP000029736"/>
    </source>
</evidence>
<dbReference type="InterPro" id="IPR036761">
    <property type="entry name" value="TTHA0802/YceI-like_sf"/>
</dbReference>
<proteinExistence type="predicted"/>
<dbReference type="SUPFAM" id="SSF101874">
    <property type="entry name" value="YceI-like"/>
    <property type="match status" value="1"/>
</dbReference>
<dbReference type="Pfam" id="PF04264">
    <property type="entry name" value="YceI"/>
    <property type="match status" value="1"/>
</dbReference>
<evidence type="ECO:0000256" key="1">
    <source>
        <dbReference type="SAM" id="SignalP"/>
    </source>
</evidence>
<organism evidence="3 4">
    <name type="scientific">Phaeodactylibacter xiamenensis</name>
    <dbReference type="NCBI Taxonomy" id="1524460"/>
    <lineage>
        <taxon>Bacteria</taxon>
        <taxon>Pseudomonadati</taxon>
        <taxon>Bacteroidota</taxon>
        <taxon>Saprospiria</taxon>
        <taxon>Saprospirales</taxon>
        <taxon>Haliscomenobacteraceae</taxon>
        <taxon>Phaeodactylibacter</taxon>
    </lineage>
</organism>
<dbReference type="SMART" id="SM00867">
    <property type="entry name" value="YceI"/>
    <property type="match status" value="1"/>
</dbReference>
<dbReference type="PANTHER" id="PTHR34406:SF1">
    <property type="entry name" value="PROTEIN YCEI"/>
    <property type="match status" value="1"/>
</dbReference>
<evidence type="ECO:0000313" key="3">
    <source>
        <dbReference type="EMBL" id="KGE85721.1"/>
    </source>
</evidence>
<dbReference type="Proteomes" id="UP000029736">
    <property type="component" value="Unassembled WGS sequence"/>
</dbReference>
<dbReference type="InterPro" id="IPR007372">
    <property type="entry name" value="Lipid/polyisoprenoid-bd_YceI"/>
</dbReference>
<dbReference type="PANTHER" id="PTHR34406">
    <property type="entry name" value="PROTEIN YCEI"/>
    <property type="match status" value="1"/>
</dbReference>
<dbReference type="RefSeq" id="WP_044226392.1">
    <property type="nucleotide sequence ID" value="NZ_JBKAGJ010000002.1"/>
</dbReference>
<dbReference type="EMBL" id="JPOS01000083">
    <property type="protein sequence ID" value="KGE85721.1"/>
    <property type="molecule type" value="Genomic_DNA"/>
</dbReference>
<dbReference type="Gene3D" id="2.40.128.110">
    <property type="entry name" value="Lipid/polyisoprenoid-binding, YceI-like"/>
    <property type="match status" value="1"/>
</dbReference>